<organism evidence="1 2">
    <name type="scientific">Candidatus Sungiibacteriota bacterium</name>
    <dbReference type="NCBI Taxonomy" id="2750080"/>
    <lineage>
        <taxon>Bacteria</taxon>
        <taxon>Candidatus Sungiibacteriota</taxon>
    </lineage>
</organism>
<dbReference type="Proteomes" id="UP000753196">
    <property type="component" value="Unassembled WGS sequence"/>
</dbReference>
<comment type="caution">
    <text evidence="1">The sequence shown here is derived from an EMBL/GenBank/DDBJ whole genome shotgun (WGS) entry which is preliminary data.</text>
</comment>
<dbReference type="Gene3D" id="3.40.50.720">
    <property type="entry name" value="NAD(P)-binding Rossmann-like Domain"/>
    <property type="match status" value="1"/>
</dbReference>
<protein>
    <submittedName>
        <fullName evidence="1">SDR family NAD(P)-dependent oxidoreductase</fullName>
    </submittedName>
</protein>
<dbReference type="InterPro" id="IPR002347">
    <property type="entry name" value="SDR_fam"/>
</dbReference>
<evidence type="ECO:0000313" key="2">
    <source>
        <dbReference type="Proteomes" id="UP000753196"/>
    </source>
</evidence>
<dbReference type="SUPFAM" id="SSF51735">
    <property type="entry name" value="NAD(P)-binding Rossmann-fold domains"/>
    <property type="match status" value="1"/>
</dbReference>
<proteinExistence type="predicted"/>
<evidence type="ECO:0000313" key="1">
    <source>
        <dbReference type="EMBL" id="MBI3630891.1"/>
    </source>
</evidence>
<sequence>MNPRSLPTYPDLADKVAFVTGGSSGIGAATCHLLAANGVRVGVSGRNEAAID</sequence>
<dbReference type="AlphaFoldDB" id="A0A932R1F9"/>
<gene>
    <name evidence="1" type="ORF">HY221_00960</name>
</gene>
<reference evidence="1" key="1">
    <citation type="submission" date="2020-07" db="EMBL/GenBank/DDBJ databases">
        <title>Huge and variable diversity of episymbiotic CPR bacteria and DPANN archaea in groundwater ecosystems.</title>
        <authorList>
            <person name="He C.Y."/>
            <person name="Keren R."/>
            <person name="Whittaker M."/>
            <person name="Farag I.F."/>
            <person name="Doudna J."/>
            <person name="Cate J.H.D."/>
            <person name="Banfield J.F."/>
        </authorList>
    </citation>
    <scope>NUCLEOTIDE SEQUENCE</scope>
    <source>
        <strain evidence="1">NC_groundwater_973_Pr1_S-0.2um_54_13</strain>
    </source>
</reference>
<name>A0A932R1F9_9BACT</name>
<dbReference type="EMBL" id="JACQCR010000021">
    <property type="protein sequence ID" value="MBI3630891.1"/>
    <property type="molecule type" value="Genomic_DNA"/>
</dbReference>
<dbReference type="Pfam" id="PF00106">
    <property type="entry name" value="adh_short"/>
    <property type="match status" value="1"/>
</dbReference>
<accession>A0A932R1F9</accession>
<dbReference type="InterPro" id="IPR036291">
    <property type="entry name" value="NAD(P)-bd_dom_sf"/>
</dbReference>
<feature type="non-terminal residue" evidence="1">
    <location>
        <position position="52"/>
    </location>
</feature>